<accession>A0A6G1WDW4</accession>
<organism evidence="1">
    <name type="scientific">Sinorhizobium medicae</name>
    <dbReference type="NCBI Taxonomy" id="110321"/>
    <lineage>
        <taxon>Bacteria</taxon>
        <taxon>Pseudomonadati</taxon>
        <taxon>Pseudomonadota</taxon>
        <taxon>Alphaproteobacteria</taxon>
        <taxon>Hyphomicrobiales</taxon>
        <taxon>Rhizobiaceae</taxon>
        <taxon>Sinorhizobium/Ensifer group</taxon>
        <taxon>Sinorhizobium</taxon>
    </lineage>
</organism>
<gene>
    <name evidence="1" type="ORF">GHJ91_01365</name>
</gene>
<dbReference type="RefSeq" id="WP_153412224.1">
    <property type="nucleotide sequence ID" value="NZ_WISB01000008.1"/>
</dbReference>
<dbReference type="AlphaFoldDB" id="A0A6G1WDW4"/>
<dbReference type="EMBL" id="WISB01000008">
    <property type="protein sequence ID" value="MQW67863.1"/>
    <property type="molecule type" value="Genomic_DNA"/>
</dbReference>
<evidence type="ECO:0000313" key="1">
    <source>
        <dbReference type="EMBL" id="MQW67863.1"/>
    </source>
</evidence>
<sequence length="141" mass="15304">MASDGGLSRIQQRLNAIPKRIKEAVYPEVLKGAEDIATDMRHLALQSKDTGALIESITVTPAGGTTPAYSQPGGSTVASENAAVVTAGNDDVRYPHLVEYGTSHIDAQPFFWPAVRLNGKKVRNRLNRAIRKAVREHWGSK</sequence>
<dbReference type="InterPro" id="IPR010064">
    <property type="entry name" value="HK97-gp10_tail"/>
</dbReference>
<dbReference type="NCBIfam" id="TIGR01725">
    <property type="entry name" value="phge_HK97_gp10"/>
    <property type="match status" value="1"/>
</dbReference>
<proteinExistence type="predicted"/>
<comment type="caution">
    <text evidence="1">The sequence shown here is derived from an EMBL/GenBank/DDBJ whole genome shotgun (WGS) entry which is preliminary data.</text>
</comment>
<reference evidence="1" key="1">
    <citation type="journal article" date="2013" name="Genome Biol.">
        <title>Comparative genomics of the core and accessory genomes of 48 Sinorhizobium strains comprising five genospecies.</title>
        <authorList>
            <person name="Sugawara M."/>
            <person name="Epstein B."/>
            <person name="Badgley B.D."/>
            <person name="Unno T."/>
            <person name="Xu L."/>
            <person name="Reese J."/>
            <person name="Gyaneshwar P."/>
            <person name="Denny R."/>
            <person name="Mudge J."/>
            <person name="Bharti A.K."/>
            <person name="Farmer A.D."/>
            <person name="May G.D."/>
            <person name="Woodward J.E."/>
            <person name="Medigue C."/>
            <person name="Vallenet D."/>
            <person name="Lajus A."/>
            <person name="Rouy Z."/>
            <person name="Martinez-Vaz B."/>
            <person name="Tiffin P."/>
            <person name="Young N.D."/>
            <person name="Sadowsky M.J."/>
        </authorList>
    </citation>
    <scope>NUCLEOTIDE SEQUENCE</scope>
    <source>
        <strain evidence="1">M1</strain>
    </source>
</reference>
<protein>
    <submittedName>
        <fullName evidence="1">HK97 gp10 family phage protein</fullName>
    </submittedName>
</protein>
<name>A0A6G1WDW4_9HYPH</name>